<feature type="transmembrane region" description="Helical" evidence="4">
    <location>
        <begin position="99"/>
        <end position="120"/>
    </location>
</feature>
<dbReference type="InterPro" id="IPR050498">
    <property type="entry name" value="Ycf3"/>
</dbReference>
<name>A0A2S7SPQ9_9BACT</name>
<comment type="caution">
    <text evidence="5">The sequence shown here is derived from an EMBL/GenBank/DDBJ whole genome shotgun (WGS) entry which is preliminary data.</text>
</comment>
<gene>
    <name evidence="5" type="ORF">CJD36_021675</name>
</gene>
<dbReference type="InterPro" id="IPR019734">
    <property type="entry name" value="TPR_rpt"/>
</dbReference>
<feature type="transmembrane region" description="Helical" evidence="4">
    <location>
        <begin position="70"/>
        <end position="93"/>
    </location>
</feature>
<dbReference type="InterPro" id="IPR011990">
    <property type="entry name" value="TPR-like_helical_dom_sf"/>
</dbReference>
<dbReference type="Proteomes" id="UP000239872">
    <property type="component" value="Unassembled WGS sequence"/>
</dbReference>
<dbReference type="EMBL" id="PPSL01000010">
    <property type="protein sequence ID" value="PQJ08882.1"/>
    <property type="molecule type" value="Genomic_DNA"/>
</dbReference>
<evidence type="ECO:0000256" key="1">
    <source>
        <dbReference type="ARBA" id="ARBA00022737"/>
    </source>
</evidence>
<evidence type="ECO:0000256" key="4">
    <source>
        <dbReference type="SAM" id="Phobius"/>
    </source>
</evidence>
<dbReference type="OrthoDB" id="9785181at2"/>
<protein>
    <submittedName>
        <fullName evidence="5">Uncharacterized protein</fullName>
    </submittedName>
</protein>
<dbReference type="Pfam" id="PF13181">
    <property type="entry name" value="TPR_8"/>
    <property type="match status" value="1"/>
</dbReference>
<proteinExistence type="predicted"/>
<dbReference type="Gene3D" id="1.25.40.10">
    <property type="entry name" value="Tetratricopeptide repeat domain"/>
    <property type="match status" value="1"/>
</dbReference>
<evidence type="ECO:0000256" key="2">
    <source>
        <dbReference type="ARBA" id="ARBA00022803"/>
    </source>
</evidence>
<dbReference type="SMART" id="SM00028">
    <property type="entry name" value="TPR"/>
    <property type="match status" value="4"/>
</dbReference>
<evidence type="ECO:0000313" key="5">
    <source>
        <dbReference type="EMBL" id="PQJ08882.1"/>
    </source>
</evidence>
<dbReference type="RefSeq" id="WP_105041310.1">
    <property type="nucleotide sequence ID" value="NZ_PPSL01000010.1"/>
</dbReference>
<dbReference type="PANTHER" id="PTHR44858">
    <property type="entry name" value="TETRATRICOPEPTIDE REPEAT PROTEIN 6"/>
    <property type="match status" value="1"/>
</dbReference>
<reference evidence="5 6" key="1">
    <citation type="submission" date="2018-01" db="EMBL/GenBank/DDBJ databases">
        <title>A novel member of the phylum Bacteroidetes isolated from glacier ice.</title>
        <authorList>
            <person name="Liu Q."/>
            <person name="Xin Y.-H."/>
        </authorList>
    </citation>
    <scope>NUCLEOTIDE SEQUENCE [LARGE SCALE GENOMIC DNA]</scope>
    <source>
        <strain evidence="5 6">RB1R16</strain>
    </source>
</reference>
<keyword evidence="6" id="KW-1185">Reference proteome</keyword>
<accession>A0A2S7SPQ9</accession>
<feature type="repeat" description="TPR" evidence="3">
    <location>
        <begin position="218"/>
        <end position="251"/>
    </location>
</feature>
<keyword evidence="4" id="KW-0812">Transmembrane</keyword>
<dbReference type="PROSITE" id="PS50005">
    <property type="entry name" value="TPR"/>
    <property type="match status" value="2"/>
</dbReference>
<keyword evidence="2 3" id="KW-0802">TPR repeat</keyword>
<organism evidence="5 6">
    <name type="scientific">Flavipsychrobacter stenotrophus</name>
    <dbReference type="NCBI Taxonomy" id="2077091"/>
    <lineage>
        <taxon>Bacteria</taxon>
        <taxon>Pseudomonadati</taxon>
        <taxon>Bacteroidota</taxon>
        <taxon>Chitinophagia</taxon>
        <taxon>Chitinophagales</taxon>
        <taxon>Chitinophagaceae</taxon>
        <taxon>Flavipsychrobacter</taxon>
    </lineage>
</organism>
<sequence length="370" mass="41121">MLLHELGHAVAARILTKDKVSVFIGSYGNKEKSFRIPLGKLEVFYCPSLLSFSQGLCIPAAKDISTRNRIIFLACGPLASLVTATAVLGSVVLFQAQDILRIGIIALAASAISDLFANLIPIRKAFKLHSGSIAYNDGFTILKLLNWQRYQKIIPLYNQFNEHKQYVQALELIEPVFKPKISYVEIYRKALISAQLAGEYGKMMIFYEMAVPNTQLTSGEHNSMGLLFAVHHRIEEAFEAFDRAISIDPANVSAILNQAFCHLSRGDYGDAIADYNKCLNAPEHLAYTLANVGLAKIKLADTVAGLDDINRAKEISPNEPYVYRSLGIYYMDTGKTEEALANFNKCRELDSNCHVIDQLIEQANGQTGWY</sequence>
<evidence type="ECO:0000313" key="6">
    <source>
        <dbReference type="Proteomes" id="UP000239872"/>
    </source>
</evidence>
<keyword evidence="4" id="KW-1133">Transmembrane helix</keyword>
<evidence type="ECO:0000256" key="3">
    <source>
        <dbReference type="PROSITE-ProRule" id="PRU00339"/>
    </source>
</evidence>
<feature type="repeat" description="TPR" evidence="3">
    <location>
        <begin position="320"/>
        <end position="353"/>
    </location>
</feature>
<dbReference type="PANTHER" id="PTHR44858:SF1">
    <property type="entry name" value="UDP-N-ACETYLGLUCOSAMINE--PEPTIDE N-ACETYLGLUCOSAMINYLTRANSFERASE SPINDLY-RELATED"/>
    <property type="match status" value="1"/>
</dbReference>
<keyword evidence="4" id="KW-0472">Membrane</keyword>
<keyword evidence="1" id="KW-0677">Repeat</keyword>
<dbReference type="AlphaFoldDB" id="A0A2S7SPQ9"/>
<dbReference type="SUPFAM" id="SSF48452">
    <property type="entry name" value="TPR-like"/>
    <property type="match status" value="1"/>
</dbReference>